<accession>A0ABU0GPV2</accession>
<feature type="domain" description="Calcineurin-like phosphoesterase" evidence="5">
    <location>
        <begin position="1"/>
        <end position="194"/>
    </location>
</feature>
<sequence>MKIAVIGDLHYPELKKAYSFIERDRQTFYENFLEKFFSIPADLYVSIGDLTNFGTQDELADVYSIVEKHGKPFKHVLGNHDVYGMTRKEVLAITQQQRFHQISTDSVVLAFLDTAQEQNYANWGGTMDPLQQDWLSAVVKETESRPLILFGHHPIHGTTKNSTKDKRCIHPDIPVWEILSQKTGVGLYVNGHNHFNSIAARENWTFLQLAAVLDEQAIRLIEVSESLLSIDYISFADLELQKHAQVIGEAIDHFRPNSCPLGTAADVKYAIPLPKSDAISLNRK</sequence>
<organism evidence="6 7">
    <name type="scientific">Planomicrobium stackebrandtii</name>
    <dbReference type="NCBI Taxonomy" id="253160"/>
    <lineage>
        <taxon>Bacteria</taxon>
        <taxon>Bacillati</taxon>
        <taxon>Bacillota</taxon>
        <taxon>Bacilli</taxon>
        <taxon>Bacillales</taxon>
        <taxon>Caryophanaceae</taxon>
        <taxon>Planomicrobium</taxon>
    </lineage>
</organism>
<evidence type="ECO:0000313" key="7">
    <source>
        <dbReference type="Proteomes" id="UP001241988"/>
    </source>
</evidence>
<dbReference type="PANTHER" id="PTHR42988">
    <property type="entry name" value="PHOSPHOHYDROLASE"/>
    <property type="match status" value="1"/>
</dbReference>
<dbReference type="EMBL" id="JAUSWB010000001">
    <property type="protein sequence ID" value="MDQ0427385.1"/>
    <property type="molecule type" value="Genomic_DNA"/>
</dbReference>
<dbReference type="Pfam" id="PF00149">
    <property type="entry name" value="Metallophos"/>
    <property type="match status" value="1"/>
</dbReference>
<reference evidence="6 7" key="1">
    <citation type="submission" date="2023-07" db="EMBL/GenBank/DDBJ databases">
        <title>Genomic Encyclopedia of Type Strains, Phase IV (KMG-IV): sequencing the most valuable type-strain genomes for metagenomic binning, comparative biology and taxonomic classification.</title>
        <authorList>
            <person name="Goeker M."/>
        </authorList>
    </citation>
    <scope>NUCLEOTIDE SEQUENCE [LARGE SCALE GENOMIC DNA]</scope>
    <source>
        <strain evidence="6 7">DSM 16419</strain>
    </source>
</reference>
<gene>
    <name evidence="6" type="ORF">QOZ98_000210</name>
</gene>
<evidence type="ECO:0000256" key="3">
    <source>
        <dbReference type="ARBA" id="ARBA00023004"/>
    </source>
</evidence>
<evidence type="ECO:0000256" key="1">
    <source>
        <dbReference type="ARBA" id="ARBA00022723"/>
    </source>
</evidence>
<protein>
    <submittedName>
        <fullName evidence="6">Phosphodiesterase</fullName>
    </submittedName>
</protein>
<name>A0ABU0GPV2_9BACL</name>
<proteinExistence type="inferred from homology"/>
<dbReference type="Gene3D" id="3.60.21.10">
    <property type="match status" value="1"/>
</dbReference>
<dbReference type="SUPFAM" id="SSF56300">
    <property type="entry name" value="Metallo-dependent phosphatases"/>
    <property type="match status" value="1"/>
</dbReference>
<dbReference type="RefSeq" id="WP_308785699.1">
    <property type="nucleotide sequence ID" value="NZ_JAUSWB010000001.1"/>
</dbReference>
<comment type="similarity">
    <text evidence="4">Belongs to the cyclic nucleotide phosphodiesterase class-III family.</text>
</comment>
<evidence type="ECO:0000256" key="2">
    <source>
        <dbReference type="ARBA" id="ARBA00022801"/>
    </source>
</evidence>
<comment type="caution">
    <text evidence="6">The sequence shown here is derived from an EMBL/GenBank/DDBJ whole genome shotgun (WGS) entry which is preliminary data.</text>
</comment>
<evidence type="ECO:0000313" key="6">
    <source>
        <dbReference type="EMBL" id="MDQ0427385.1"/>
    </source>
</evidence>
<dbReference type="Proteomes" id="UP001241988">
    <property type="component" value="Unassembled WGS sequence"/>
</dbReference>
<dbReference type="PANTHER" id="PTHR42988:SF2">
    <property type="entry name" value="CYCLIC NUCLEOTIDE PHOSPHODIESTERASE CBUA0032-RELATED"/>
    <property type="match status" value="1"/>
</dbReference>
<keyword evidence="3" id="KW-0408">Iron</keyword>
<keyword evidence="7" id="KW-1185">Reference proteome</keyword>
<evidence type="ECO:0000256" key="4">
    <source>
        <dbReference type="ARBA" id="ARBA00025742"/>
    </source>
</evidence>
<keyword evidence="2" id="KW-0378">Hydrolase</keyword>
<dbReference type="InterPro" id="IPR050884">
    <property type="entry name" value="CNP_phosphodiesterase-III"/>
</dbReference>
<dbReference type="InterPro" id="IPR029052">
    <property type="entry name" value="Metallo-depent_PP-like"/>
</dbReference>
<keyword evidence="1" id="KW-0479">Metal-binding</keyword>
<dbReference type="InterPro" id="IPR004843">
    <property type="entry name" value="Calcineurin-like_PHP"/>
</dbReference>
<evidence type="ECO:0000259" key="5">
    <source>
        <dbReference type="Pfam" id="PF00149"/>
    </source>
</evidence>